<sequence length="214" mass="24940">MEIDEFEVTRIHGMNAFRSLQLAYKVWKEYDVCKKRSNDETWEERYQSADTTGTRLQLLETELFSHLSAVIVLYQASMEAILSNAVSENQSISEVVRGKSFKKAWVATLKAINESDEEFIEYERDFYTGMRIPLTHLHPNTDEKLRKVRLINFERVYNGVRFGWWAHVRILRGMGLSSGDIDSNWSYICRGVNLPPDLFPESHPNIRLASEKND</sequence>
<organism evidence="1">
    <name type="scientific">marine sediment metagenome</name>
    <dbReference type="NCBI Taxonomy" id="412755"/>
    <lineage>
        <taxon>unclassified sequences</taxon>
        <taxon>metagenomes</taxon>
        <taxon>ecological metagenomes</taxon>
    </lineage>
</organism>
<protein>
    <submittedName>
        <fullName evidence="1">Uncharacterized protein</fullName>
    </submittedName>
</protein>
<accession>A0A0F9YIK8</accession>
<gene>
    <name evidence="1" type="ORF">LCGC14_0001650</name>
</gene>
<proteinExistence type="predicted"/>
<comment type="caution">
    <text evidence="1">The sequence shown here is derived from an EMBL/GenBank/DDBJ whole genome shotgun (WGS) entry which is preliminary data.</text>
</comment>
<dbReference type="AlphaFoldDB" id="A0A0F9YIK8"/>
<dbReference type="EMBL" id="LAZR01000001">
    <property type="protein sequence ID" value="KKO12157.1"/>
    <property type="molecule type" value="Genomic_DNA"/>
</dbReference>
<name>A0A0F9YIK8_9ZZZZ</name>
<evidence type="ECO:0000313" key="1">
    <source>
        <dbReference type="EMBL" id="KKO12157.1"/>
    </source>
</evidence>
<reference evidence="1" key="1">
    <citation type="journal article" date="2015" name="Nature">
        <title>Complex archaea that bridge the gap between prokaryotes and eukaryotes.</title>
        <authorList>
            <person name="Spang A."/>
            <person name="Saw J.H."/>
            <person name="Jorgensen S.L."/>
            <person name="Zaremba-Niedzwiedzka K."/>
            <person name="Martijn J."/>
            <person name="Lind A.E."/>
            <person name="van Eijk R."/>
            <person name="Schleper C."/>
            <person name="Guy L."/>
            <person name="Ettema T.J."/>
        </authorList>
    </citation>
    <scope>NUCLEOTIDE SEQUENCE</scope>
</reference>